<evidence type="ECO:0000256" key="2">
    <source>
        <dbReference type="SAM" id="SignalP"/>
    </source>
</evidence>
<accession>A0A9X1YAI6</accession>
<dbReference type="Pfam" id="PF09608">
    <property type="entry name" value="Alph_Pro_TM"/>
    <property type="match status" value="1"/>
</dbReference>
<keyword evidence="1" id="KW-0812">Transmembrane</keyword>
<protein>
    <submittedName>
        <fullName evidence="3">TIGR02186 family protein</fullName>
    </submittedName>
</protein>
<organism evidence="3 4">
    <name type="scientific">Roseomonas acroporae</name>
    <dbReference type="NCBI Taxonomy" id="2937791"/>
    <lineage>
        <taxon>Bacteria</taxon>
        <taxon>Pseudomonadati</taxon>
        <taxon>Pseudomonadota</taxon>
        <taxon>Alphaproteobacteria</taxon>
        <taxon>Acetobacterales</taxon>
        <taxon>Roseomonadaceae</taxon>
        <taxon>Roseomonas</taxon>
    </lineage>
</organism>
<dbReference type="EMBL" id="JALPRX010000108">
    <property type="protein sequence ID" value="MCK8787174.1"/>
    <property type="molecule type" value="Genomic_DNA"/>
</dbReference>
<feature type="signal peptide" evidence="2">
    <location>
        <begin position="1"/>
        <end position="31"/>
    </location>
</feature>
<keyword evidence="2" id="KW-0732">Signal</keyword>
<evidence type="ECO:0000313" key="3">
    <source>
        <dbReference type="EMBL" id="MCK8787174.1"/>
    </source>
</evidence>
<keyword evidence="4" id="KW-1185">Reference proteome</keyword>
<dbReference type="InterPro" id="IPR019088">
    <property type="entry name" value="CHP02186-rel_TM"/>
</dbReference>
<keyword evidence="1" id="KW-1133">Transmembrane helix</keyword>
<gene>
    <name evidence="3" type="ORF">M0638_22630</name>
</gene>
<dbReference type="RefSeq" id="WP_248669225.1">
    <property type="nucleotide sequence ID" value="NZ_JALPRX010000108.1"/>
</dbReference>
<reference evidence="3" key="1">
    <citation type="submission" date="2022-04" db="EMBL/GenBank/DDBJ databases">
        <title>Roseomonas acroporae sp. nov., isolated from coral Acropora digitifera.</title>
        <authorList>
            <person name="Sun H."/>
        </authorList>
    </citation>
    <scope>NUCLEOTIDE SEQUENCE</scope>
    <source>
        <strain evidence="3">NAR14</strain>
    </source>
</reference>
<feature type="chain" id="PRO_5040726702" evidence="2">
    <location>
        <begin position="32"/>
        <end position="263"/>
    </location>
</feature>
<comment type="caution">
    <text evidence="3">The sequence shown here is derived from an EMBL/GenBank/DDBJ whole genome shotgun (WGS) entry which is preliminary data.</text>
</comment>
<evidence type="ECO:0000256" key="1">
    <source>
        <dbReference type="SAM" id="Phobius"/>
    </source>
</evidence>
<evidence type="ECO:0000313" key="4">
    <source>
        <dbReference type="Proteomes" id="UP001139516"/>
    </source>
</evidence>
<proteinExistence type="predicted"/>
<dbReference type="Proteomes" id="UP001139516">
    <property type="component" value="Unassembled WGS sequence"/>
</dbReference>
<name>A0A9X1YAI6_9PROT</name>
<sequence>MAPPAAPRSPLAGRALAAGLCALLCVLPRAAATQPPPPVPLVAALSRGEIAITTGFTGDEIVVFGTTDRSIGAGADEILVLAIGPTQGMVVRRKTRVLGFWINGAAARFPGVPSYYAVTGTRPLRDLLGEGDRRELQLGIDALPLWSAGPQGVGYRAALRELKQEAGEWIEDVSPITVAAGHLFQARIPIPATVLTGDYLVEVMLVRNRRVVARQALSLRVDREGTAARIADVAERAPLVYGLVCVLLAALAGWFGSVLFRRG</sequence>
<keyword evidence="1" id="KW-0472">Membrane</keyword>
<feature type="transmembrane region" description="Helical" evidence="1">
    <location>
        <begin position="239"/>
        <end position="260"/>
    </location>
</feature>
<dbReference type="AlphaFoldDB" id="A0A9X1YAI6"/>